<evidence type="ECO:0000256" key="1">
    <source>
        <dbReference type="SAM" id="Phobius"/>
    </source>
</evidence>
<evidence type="ECO:0008006" key="4">
    <source>
        <dbReference type="Google" id="ProtNLM"/>
    </source>
</evidence>
<dbReference type="EMBL" id="CP015249">
    <property type="protein sequence ID" value="ANB19170.1"/>
    <property type="molecule type" value="Genomic_DNA"/>
</dbReference>
<keyword evidence="3" id="KW-1185">Reference proteome</keyword>
<dbReference type="KEGG" id="dko:I596_3180"/>
<protein>
    <recommendedName>
        <fullName evidence="4">Glycosyltransferase RgtA/B/C/D-like domain-containing protein</fullName>
    </recommendedName>
</protein>
<dbReference type="AlphaFoldDB" id="A0A160DXR6"/>
<feature type="transmembrane region" description="Helical" evidence="1">
    <location>
        <begin position="274"/>
        <end position="304"/>
    </location>
</feature>
<proteinExistence type="predicted"/>
<feature type="transmembrane region" description="Helical" evidence="1">
    <location>
        <begin position="30"/>
        <end position="54"/>
    </location>
</feature>
<feature type="transmembrane region" description="Helical" evidence="1">
    <location>
        <begin position="61"/>
        <end position="82"/>
    </location>
</feature>
<feature type="transmembrane region" description="Helical" evidence="1">
    <location>
        <begin position="316"/>
        <end position="334"/>
    </location>
</feature>
<keyword evidence="1" id="KW-0812">Transmembrane</keyword>
<evidence type="ECO:0000313" key="2">
    <source>
        <dbReference type="EMBL" id="ANB19170.1"/>
    </source>
</evidence>
<name>A0A160DXR6_9GAMM</name>
<feature type="transmembrane region" description="Helical" evidence="1">
    <location>
        <begin position="102"/>
        <end position="124"/>
    </location>
</feature>
<keyword evidence="1" id="KW-0472">Membrane</keyword>
<dbReference type="STRING" id="1300342.I596_3180"/>
<feature type="transmembrane region" description="Helical" evidence="1">
    <location>
        <begin position="219"/>
        <end position="237"/>
    </location>
</feature>
<feature type="transmembrane region" description="Helical" evidence="1">
    <location>
        <begin position="366"/>
        <end position="392"/>
    </location>
</feature>
<keyword evidence="1" id="KW-1133">Transmembrane helix</keyword>
<feature type="transmembrane region" description="Helical" evidence="1">
    <location>
        <begin position="194"/>
        <end position="213"/>
    </location>
</feature>
<dbReference type="Proteomes" id="UP000076830">
    <property type="component" value="Chromosome"/>
</dbReference>
<organism evidence="2 3">
    <name type="scientific">Dokdonella koreensis DS-123</name>
    <dbReference type="NCBI Taxonomy" id="1300342"/>
    <lineage>
        <taxon>Bacteria</taxon>
        <taxon>Pseudomonadati</taxon>
        <taxon>Pseudomonadota</taxon>
        <taxon>Gammaproteobacteria</taxon>
        <taxon>Lysobacterales</taxon>
        <taxon>Rhodanobacteraceae</taxon>
        <taxon>Dokdonella</taxon>
    </lineage>
</organism>
<dbReference type="RefSeq" id="WP_067649649.1">
    <property type="nucleotide sequence ID" value="NZ_CP015249.1"/>
</dbReference>
<sequence>MTYPLIVALLVALGTGLVVAAAGWPRDRLHWALVAGTGLFVGLLAGALLAGLLMPAETARLPLRVAIAAFLLAAASWSFAFLRRPAPAAALPPAAPTPRARLAWWALLALVVLHLVPLVCEVWLRPAYPWDAWATWLIKPRAWFLSGRFASYVDPSAWLATEGTRTMVGWNYPELSAWLQLLLAQARGAWEEPLLLLPWLALLLALLTGVYAVSRRLGVGALPALLAVYGLVSMPLIDSHVALAGYLDLWVATAVVFSLAFWLCWLHAPERRGYLVLAAGFALCLPLLKREGVVWMVLLVALMLYARGGIRWRRRMLGLALAGLAAGLVLVLGFNETVNGWLVASGLAASSHVAEPVRLGWRPGGLAIVAASFGADNWHLLFLAVLLALLLRWRSLREDPQARLVGLFLASGWIFLLLLFCLTPASSWAQSQTAAHRLVMHLVPATVLWLVLMLRDSPNPSRTAAGTAGVR</sequence>
<reference evidence="2 3" key="1">
    <citation type="submission" date="2016-04" db="EMBL/GenBank/DDBJ databases">
        <title>Complete genome sequence of Dokdonella koreensis DS-123T.</title>
        <authorList>
            <person name="Kim J.F."/>
            <person name="Lee H."/>
            <person name="Kwak M.-J."/>
        </authorList>
    </citation>
    <scope>NUCLEOTIDE SEQUENCE [LARGE SCALE GENOMIC DNA]</scope>
    <source>
        <strain evidence="2 3">DS-123</strain>
    </source>
</reference>
<feature type="transmembrane region" description="Helical" evidence="1">
    <location>
        <begin position="434"/>
        <end position="454"/>
    </location>
</feature>
<gene>
    <name evidence="2" type="ORF">I596_3180</name>
</gene>
<evidence type="ECO:0000313" key="3">
    <source>
        <dbReference type="Proteomes" id="UP000076830"/>
    </source>
</evidence>
<dbReference type="OrthoDB" id="5761505at2"/>
<feature type="transmembrane region" description="Helical" evidence="1">
    <location>
        <begin position="404"/>
        <end position="428"/>
    </location>
</feature>
<accession>A0A160DXR6</accession>
<feature type="transmembrane region" description="Helical" evidence="1">
    <location>
        <begin position="249"/>
        <end position="268"/>
    </location>
</feature>